<dbReference type="AlphaFoldDB" id="A0A3P7NPP2"/>
<name>A0A3P7NPP2_DIBLA</name>
<evidence type="ECO:0000313" key="2">
    <source>
        <dbReference type="Proteomes" id="UP000281553"/>
    </source>
</evidence>
<dbReference type="OrthoDB" id="6254149at2759"/>
<evidence type="ECO:0000313" key="1">
    <source>
        <dbReference type="EMBL" id="VDN42710.1"/>
    </source>
</evidence>
<proteinExistence type="predicted"/>
<protein>
    <submittedName>
        <fullName evidence="1">Uncharacterized protein</fullName>
    </submittedName>
</protein>
<keyword evidence="2" id="KW-1185">Reference proteome</keyword>
<sequence>MGRVPLLDPVWVLDACRLAAGREPVVVAATDVPAEVCDLPLHLLKVNREAYELNRGLDRLSNQLIPAYVLSIRYPVCLLVLHSS</sequence>
<reference evidence="1 2" key="1">
    <citation type="submission" date="2018-11" db="EMBL/GenBank/DDBJ databases">
        <authorList>
            <consortium name="Pathogen Informatics"/>
        </authorList>
    </citation>
    <scope>NUCLEOTIDE SEQUENCE [LARGE SCALE GENOMIC DNA]</scope>
</reference>
<organism evidence="1 2">
    <name type="scientific">Dibothriocephalus latus</name>
    <name type="common">Fish tapeworm</name>
    <name type="synonym">Diphyllobothrium latum</name>
    <dbReference type="NCBI Taxonomy" id="60516"/>
    <lineage>
        <taxon>Eukaryota</taxon>
        <taxon>Metazoa</taxon>
        <taxon>Spiralia</taxon>
        <taxon>Lophotrochozoa</taxon>
        <taxon>Platyhelminthes</taxon>
        <taxon>Cestoda</taxon>
        <taxon>Eucestoda</taxon>
        <taxon>Diphyllobothriidea</taxon>
        <taxon>Diphyllobothriidae</taxon>
        <taxon>Dibothriocephalus</taxon>
    </lineage>
</organism>
<gene>
    <name evidence="1" type="ORF">DILT_LOCUS18891</name>
</gene>
<dbReference type="Proteomes" id="UP000281553">
    <property type="component" value="Unassembled WGS sequence"/>
</dbReference>
<accession>A0A3P7NPP2</accession>
<dbReference type="EMBL" id="UYRU01105431">
    <property type="protein sequence ID" value="VDN42710.1"/>
    <property type="molecule type" value="Genomic_DNA"/>
</dbReference>